<dbReference type="Proteomes" id="UP000320762">
    <property type="component" value="Unassembled WGS sequence"/>
</dbReference>
<name>A0A550CEP9_9AGAR</name>
<reference evidence="1 2" key="1">
    <citation type="journal article" date="2019" name="New Phytol.">
        <title>Comparative genomics reveals unique wood-decay strategies and fruiting body development in the Schizophyllaceae.</title>
        <authorList>
            <person name="Almasi E."/>
            <person name="Sahu N."/>
            <person name="Krizsan K."/>
            <person name="Balint B."/>
            <person name="Kovacs G.M."/>
            <person name="Kiss B."/>
            <person name="Cseklye J."/>
            <person name="Drula E."/>
            <person name="Henrissat B."/>
            <person name="Nagy I."/>
            <person name="Chovatia M."/>
            <person name="Adam C."/>
            <person name="LaButti K."/>
            <person name="Lipzen A."/>
            <person name="Riley R."/>
            <person name="Grigoriev I.V."/>
            <person name="Nagy L.G."/>
        </authorList>
    </citation>
    <scope>NUCLEOTIDE SEQUENCE [LARGE SCALE GENOMIC DNA]</scope>
    <source>
        <strain evidence="1 2">NL-1724</strain>
    </source>
</reference>
<dbReference type="EMBL" id="VDMD01000010">
    <property type="protein sequence ID" value="TRM63278.1"/>
    <property type="molecule type" value="Genomic_DNA"/>
</dbReference>
<accession>A0A550CEP9</accession>
<keyword evidence="2" id="KW-1185">Reference proteome</keyword>
<evidence type="ECO:0000313" key="1">
    <source>
        <dbReference type="EMBL" id="TRM63278.1"/>
    </source>
</evidence>
<comment type="caution">
    <text evidence="1">The sequence shown here is derived from an EMBL/GenBank/DDBJ whole genome shotgun (WGS) entry which is preliminary data.</text>
</comment>
<gene>
    <name evidence="1" type="ORF">BD626DRAFT_569299</name>
</gene>
<protein>
    <recommendedName>
        <fullName evidence="3">AAA-ATPase-like domain-containing protein</fullName>
    </recommendedName>
</protein>
<sequence>MSSPEYLILGLVHHPKDTLTRDPILKLRTSNLEDRDRVADEILYSLKEFHEGICTQAECPFRVDAEFFIPVINVPPAGAEAKGLLDAFSVTRNTFASFPIAVRVGQLASLWSNTMGLHAIFTMTRSNKLKRARSLLEAGSPVSGQPNPLDDGSPVTVLPDPLDAGTPITVLPDAPDAEASELDQSVSLQICDVTPVQSGPGRVFQIQRSGPASTVLGSVLQTRSFVELLHPKNVNALIFDPTIHIVRICERFGHEWMLRLCRPLGTGKTTFALFLAQFHDISYSTQFASIFGAMDAGKTPDVLHSQHHILFLDFEAMSTSFGSLTPSRADVSRFERNISTVLLSAIDVFCSRYQYICEGVDLDDLDHGVKSFVVFLDSLRKTKKSVLAIVDNIDLPLLPVHLADVGHIENEHPCHTLSAILSRTVVRPLILAHEMEGPVKKIMFLEALPVVLDLIRDKHQCTSLNNNTLQTDDMFQDLCRGISGHQLSAYHARAQELGVSIPLSQKMTQLLFRHIGSFHPSLSEAAHVSILMHWLDHMRDVVGELKSTGFDELVKSARHFNKHSDLQSGLVRVIAIHLAPRIGPAAVKLVRDVSREKQVYIPTSDLDCVYNHASATSAQPKLSDMLSLLHAAGLIIYATAVTESGSPSRVMIKPLASVSPIKQYFEDVVASDFAALHPPHRLCELIERAGESRPIPQQLAKEIHPNAEKDVRNSIVAILKCTTASHVTPELCVYRDSTRGPYDKLKQMDIVLSCILGRRIIIFELKMIPMDQLQKANNRTYAALYQELKAARFGTGAKNSSENTLRCWVWQGNIPKKTPTGENVTMTIKQLHIEASTQVRGYYHTLNDKPATYLNDRFDNEGRPRVRKEDSDEPYTVETWVIIHLGFRSWVTRVGRPRSVNWRLVHVQE</sequence>
<proteinExistence type="predicted"/>
<evidence type="ECO:0008006" key="3">
    <source>
        <dbReference type="Google" id="ProtNLM"/>
    </source>
</evidence>
<dbReference type="AlphaFoldDB" id="A0A550CEP9"/>
<dbReference type="OrthoDB" id="10685056at2759"/>
<evidence type="ECO:0000313" key="2">
    <source>
        <dbReference type="Proteomes" id="UP000320762"/>
    </source>
</evidence>
<organism evidence="1 2">
    <name type="scientific">Schizophyllum amplum</name>
    <dbReference type="NCBI Taxonomy" id="97359"/>
    <lineage>
        <taxon>Eukaryota</taxon>
        <taxon>Fungi</taxon>
        <taxon>Dikarya</taxon>
        <taxon>Basidiomycota</taxon>
        <taxon>Agaricomycotina</taxon>
        <taxon>Agaricomycetes</taxon>
        <taxon>Agaricomycetidae</taxon>
        <taxon>Agaricales</taxon>
        <taxon>Schizophyllaceae</taxon>
        <taxon>Schizophyllum</taxon>
    </lineage>
</organism>